<organism evidence="2 3">
    <name type="scientific">Rotaria magnacalcarata</name>
    <dbReference type="NCBI Taxonomy" id="392030"/>
    <lineage>
        <taxon>Eukaryota</taxon>
        <taxon>Metazoa</taxon>
        <taxon>Spiralia</taxon>
        <taxon>Gnathifera</taxon>
        <taxon>Rotifera</taxon>
        <taxon>Eurotatoria</taxon>
        <taxon>Bdelloidea</taxon>
        <taxon>Philodinida</taxon>
        <taxon>Philodinidae</taxon>
        <taxon>Rotaria</taxon>
    </lineage>
</organism>
<feature type="compositionally biased region" description="Low complexity" evidence="1">
    <location>
        <begin position="1420"/>
        <end position="1433"/>
    </location>
</feature>
<accession>A0A8S2J142</accession>
<reference evidence="2" key="1">
    <citation type="submission" date="2021-02" db="EMBL/GenBank/DDBJ databases">
        <authorList>
            <person name="Nowell W R."/>
        </authorList>
    </citation>
    <scope>NUCLEOTIDE SEQUENCE</scope>
</reference>
<protein>
    <submittedName>
        <fullName evidence="2">Uncharacterized protein</fullName>
    </submittedName>
</protein>
<evidence type="ECO:0000256" key="1">
    <source>
        <dbReference type="SAM" id="MobiDB-lite"/>
    </source>
</evidence>
<gene>
    <name evidence="2" type="ORF">SMN809_LOCUS403</name>
</gene>
<sequence length="1560" mass="177335">MPTRTRQRLLCKKIEAVGKSKYIHIASTKCDEKLRIGYRLLFEAEISDQTIKDCYVHRRCYINVTRNVASITTQQEELEKSLESSTCVAHDDISSEPSCIQTEPDTNMQQIPIINVPSSDPNDFVENIYDYYDDVANTCVSVKTTNGSSITYCRTEMSYDVNLNDGMIMFDQSMNGAEDNLSEITNEQISSSSPAVMNIEEEGSTEILCSSKQLTIEESTSENKTNEYINMTKDTETCVLIDRKNRKSVKSNNTKLKRQRSPSYKILKRISRLSSNAAVDIDHDLNDTVQVNIDNIYTTGFEELCDWLSPVLMKGIIVSMNDIKTKYKQILRMRKERCSSSMLLASAVRARLEQKFGNQIMFYYRRKREGLYVALNDLSVILSKLMHDNKSLSTHHQSVPRVNSNPGTAQRSCENIFETVQLLRQSIENYSHYFSMLKKNRLSLIDLDSNIFWDCIPILLKNFIGLLTASSKEFNEIKKQYDFYSMFTENVLTNHDKKLKIASISYDIINSFNRNFITPKHYLLGNELLRHENSCQLLTITNRLGHTCSYKTMRRLQYEVADKVNTLSDTIQRGQHSNEILNNGFLIKVIDNFDMNKETLHGENSLHMLNQIIVQTIENDESYITANEVINDIIDCISTSTPPSLVVEAIKPPKQLFKYKSCFDLSLKFSLLGYSLVKCFDLFDTNGNIVLSKPIHFPILSGFFATYLNNRIRPIHTGRYCCPIKENPNDVTTIEASLRETKTNILELNRQQTAVVVVDEKLFHICTKVIGNNPNEFDGMFIYPGDFHLIKTTMIVIWQVLDGSGIALDQTIESTINKDGKSHGGISGKFTNESIDVWAKSFSFRAMLSSICHEICKIETNSNSVDSHNECGSSRQVYDNYELQQMLIKLKQEDIFGVHTVQFRKLLSGKIIHHDIIENITTSFIRGEEAMLNYIEDRLVKKNIDISTTLKGMRFLKLSDADTYISGKETNGKKSRLLNIQSKDLSKVLHSVDRLMRDSFIIGEQRDIPLPSIFCHEFTPAPLSLCDINNYHIMNQQKKQIAIDYIRSIFPLSFSSSMPNISGTKALVIDDGAMLQTKPVGRSTTVRPYANQLLKTCDDILDSDYPTLIHNNRAVVASCVRECWSSKITTQQVPYGKVLVVAGPDESSVTLKKFEDPFEDYLLQSNHVEVDTRVFLHAQAISYDNIRSIIIQASDTDVIILGIAHALHLDIDNFYIKSFNTKAKFNTYINVSDIACKLKRKFSMDPMLLLVIHALSGCDTTSFIRNVSKTNIFRTFFSHTHRYSGLNGFFESPLSEESMATAERLLLDCYSTSINSSSLDELRASTAASAFKQNRSRFIAPTLPPTTNGFHHHYVIIEPIDKSDGYEIIHDQIQLKWLSTSQVFQFNQLIMDNSECGVNMITYSQDVHQTDMTNSDNEASAPTDSSTSISMSGSENSYSLLQVTQSSYQSTMSSTDYNSENVFDDHSSRINDEHNKHKNYFDQTNETFLIERNFVAQHNSCCESPFNGDVSFTQPQLMPRFGIHSPSSFNVTPSRMSSSQPTTSTPCFSSNIYKTVPQLK</sequence>
<proteinExistence type="predicted"/>
<feature type="region of interest" description="Disordered" evidence="1">
    <location>
        <begin position="1411"/>
        <end position="1433"/>
    </location>
</feature>
<evidence type="ECO:0000313" key="3">
    <source>
        <dbReference type="Proteomes" id="UP000676336"/>
    </source>
</evidence>
<name>A0A8S2J142_9BILA</name>
<comment type="caution">
    <text evidence="2">The sequence shown here is derived from an EMBL/GenBank/DDBJ whole genome shotgun (WGS) entry which is preliminary data.</text>
</comment>
<dbReference type="EMBL" id="CAJOBI010000041">
    <property type="protein sequence ID" value="CAF3786549.1"/>
    <property type="molecule type" value="Genomic_DNA"/>
</dbReference>
<evidence type="ECO:0000313" key="2">
    <source>
        <dbReference type="EMBL" id="CAF3786549.1"/>
    </source>
</evidence>
<dbReference type="Proteomes" id="UP000676336">
    <property type="component" value="Unassembled WGS sequence"/>
</dbReference>